<dbReference type="Pfam" id="PF12428">
    <property type="entry name" value="DUF3675"/>
    <property type="match status" value="1"/>
</dbReference>
<dbReference type="SMART" id="SM00744">
    <property type="entry name" value="RINGv"/>
    <property type="match status" value="1"/>
</dbReference>
<dbReference type="PANTHER" id="PTHR23012:SF211">
    <property type="entry name" value="RING-CH-TYPE DOMAIN-CONTAINING PROTEIN"/>
    <property type="match status" value="1"/>
</dbReference>
<name>A0A2G2VKG0_CAPBA</name>
<dbReference type="SUPFAM" id="SSF57850">
    <property type="entry name" value="RING/U-box"/>
    <property type="match status" value="1"/>
</dbReference>
<protein>
    <recommendedName>
        <fullName evidence="5">RING-CH-type domain-containing protein</fullName>
    </recommendedName>
</protein>
<dbReference type="GO" id="GO:0016020">
    <property type="term" value="C:membrane"/>
    <property type="evidence" value="ECO:0007669"/>
    <property type="project" value="TreeGrafter"/>
</dbReference>
<dbReference type="AlphaFoldDB" id="A0A2G2VKG0"/>
<dbReference type="InterPro" id="IPR022143">
    <property type="entry name" value="DUF3675"/>
</dbReference>
<sequence>MGDHFVFLVDRLLTESTLEAAIESRNQKQLASSTTNSSVTDCSSQESDPLSSPRKMVECRICQDEDVDSNMEVPCSCCGSLKYAHRRCVQRWCNEKGDTICEICHQPFRPGYTAPPPIFRLGGIPMNFRGNWGIVRRDLNNPRLIALVSTDRDFINSDDYDDDYAVSTSRSMMCFYAASGFTAHSSNHSESSWGLFIPFGHGKILNQRKWEFTLLCTGISLSFLRNKLGGCTCTDFLTSSIRSIFIVSSSSILVITCAGLCSPYFIVVFSANAEDYWNCSANLHHNESCDILPSSPPPAASCRVRFTAERTDDREKNTHSRNAVGVSVVVD</sequence>
<dbReference type="OrthoDB" id="264354at2759"/>
<keyword evidence="1" id="KW-0479">Metal-binding</keyword>
<proteinExistence type="predicted"/>
<dbReference type="InterPro" id="IPR013083">
    <property type="entry name" value="Znf_RING/FYVE/PHD"/>
</dbReference>
<feature type="compositionally biased region" description="Polar residues" evidence="4">
    <location>
        <begin position="27"/>
        <end position="50"/>
    </location>
</feature>
<feature type="region of interest" description="Disordered" evidence="4">
    <location>
        <begin position="25"/>
        <end position="51"/>
    </location>
</feature>
<dbReference type="Pfam" id="PF12906">
    <property type="entry name" value="RINGv"/>
    <property type="match status" value="1"/>
</dbReference>
<dbReference type="InterPro" id="IPR011016">
    <property type="entry name" value="Znf_RING-CH"/>
</dbReference>
<keyword evidence="2" id="KW-0863">Zinc-finger</keyword>
<dbReference type="GO" id="GO:0016567">
    <property type="term" value="P:protein ubiquitination"/>
    <property type="evidence" value="ECO:0007669"/>
    <property type="project" value="TreeGrafter"/>
</dbReference>
<dbReference type="GO" id="GO:0004842">
    <property type="term" value="F:ubiquitin-protein transferase activity"/>
    <property type="evidence" value="ECO:0007669"/>
    <property type="project" value="TreeGrafter"/>
</dbReference>
<feature type="domain" description="RING-CH-type" evidence="5">
    <location>
        <begin position="51"/>
        <end position="111"/>
    </location>
</feature>
<evidence type="ECO:0000313" key="6">
    <source>
        <dbReference type="EMBL" id="PHT33443.1"/>
    </source>
</evidence>
<comment type="caution">
    <text evidence="6">The sequence shown here is derived from an EMBL/GenBank/DDBJ whole genome shotgun (WGS) entry which is preliminary data.</text>
</comment>
<dbReference type="GO" id="GO:0008270">
    <property type="term" value="F:zinc ion binding"/>
    <property type="evidence" value="ECO:0007669"/>
    <property type="project" value="UniProtKB-KW"/>
</dbReference>
<dbReference type="Gene3D" id="3.30.40.10">
    <property type="entry name" value="Zinc/RING finger domain, C3HC4 (zinc finger)"/>
    <property type="match status" value="1"/>
</dbReference>
<evidence type="ECO:0000256" key="2">
    <source>
        <dbReference type="ARBA" id="ARBA00022771"/>
    </source>
</evidence>
<keyword evidence="3" id="KW-0862">Zinc</keyword>
<evidence type="ECO:0000313" key="7">
    <source>
        <dbReference type="Proteomes" id="UP000224567"/>
    </source>
</evidence>
<dbReference type="PANTHER" id="PTHR23012">
    <property type="entry name" value="RING/FYVE/PHD ZINC FINGER DOMAIN-CONTAINING"/>
    <property type="match status" value="1"/>
</dbReference>
<reference evidence="7" key="2">
    <citation type="journal article" date="2017" name="J. Anim. Genet.">
        <title>Multiple reference genome sequences of hot pepper reveal the massive evolution of plant disease resistance genes by retroduplication.</title>
        <authorList>
            <person name="Kim S."/>
            <person name="Park J."/>
            <person name="Yeom S.-I."/>
            <person name="Kim Y.-M."/>
            <person name="Seo E."/>
            <person name="Kim K.-T."/>
            <person name="Kim M.-S."/>
            <person name="Lee J.M."/>
            <person name="Cheong K."/>
            <person name="Shin H.-S."/>
            <person name="Kim S.-B."/>
            <person name="Han K."/>
            <person name="Lee J."/>
            <person name="Park M."/>
            <person name="Lee H.-A."/>
            <person name="Lee H.-Y."/>
            <person name="Lee Y."/>
            <person name="Oh S."/>
            <person name="Lee J.H."/>
            <person name="Choi E."/>
            <person name="Choi E."/>
            <person name="Lee S.E."/>
            <person name="Jeon J."/>
            <person name="Kim H."/>
            <person name="Choi G."/>
            <person name="Song H."/>
            <person name="Lee J."/>
            <person name="Lee S.-C."/>
            <person name="Kwon J.-K."/>
            <person name="Lee H.-Y."/>
            <person name="Koo N."/>
            <person name="Hong Y."/>
            <person name="Kim R.W."/>
            <person name="Kang W.-H."/>
            <person name="Huh J.H."/>
            <person name="Kang B.-C."/>
            <person name="Yang T.-J."/>
            <person name="Lee Y.-H."/>
            <person name="Bennetzen J.L."/>
            <person name="Choi D."/>
        </authorList>
    </citation>
    <scope>NUCLEOTIDE SEQUENCE [LARGE SCALE GENOMIC DNA]</scope>
    <source>
        <strain evidence="7">cv. PBC81</strain>
    </source>
</reference>
<organism evidence="6 7">
    <name type="scientific">Capsicum baccatum</name>
    <name type="common">Peruvian pepper</name>
    <dbReference type="NCBI Taxonomy" id="33114"/>
    <lineage>
        <taxon>Eukaryota</taxon>
        <taxon>Viridiplantae</taxon>
        <taxon>Streptophyta</taxon>
        <taxon>Embryophyta</taxon>
        <taxon>Tracheophyta</taxon>
        <taxon>Spermatophyta</taxon>
        <taxon>Magnoliopsida</taxon>
        <taxon>eudicotyledons</taxon>
        <taxon>Gunneridae</taxon>
        <taxon>Pentapetalae</taxon>
        <taxon>asterids</taxon>
        <taxon>lamiids</taxon>
        <taxon>Solanales</taxon>
        <taxon>Solanaceae</taxon>
        <taxon>Solanoideae</taxon>
        <taxon>Capsiceae</taxon>
        <taxon>Capsicum</taxon>
    </lineage>
</organism>
<dbReference type="InterPro" id="IPR033275">
    <property type="entry name" value="MARCH-like"/>
</dbReference>
<evidence type="ECO:0000256" key="3">
    <source>
        <dbReference type="ARBA" id="ARBA00022833"/>
    </source>
</evidence>
<keyword evidence="7" id="KW-1185">Reference proteome</keyword>
<dbReference type="FunFam" id="3.30.40.10:FF:000337">
    <property type="entry name" value="Zinc finger family protein"/>
    <property type="match status" value="1"/>
</dbReference>
<gene>
    <name evidence="6" type="ORF">CQW23_25243</name>
</gene>
<evidence type="ECO:0000256" key="1">
    <source>
        <dbReference type="ARBA" id="ARBA00022723"/>
    </source>
</evidence>
<dbReference type="CDD" id="cd16495">
    <property type="entry name" value="RING_CH-C4HC3_MARCH"/>
    <property type="match status" value="1"/>
</dbReference>
<dbReference type="EMBL" id="MLFT02000011">
    <property type="protein sequence ID" value="PHT33443.1"/>
    <property type="molecule type" value="Genomic_DNA"/>
</dbReference>
<dbReference type="Proteomes" id="UP000224567">
    <property type="component" value="Unassembled WGS sequence"/>
</dbReference>
<dbReference type="PROSITE" id="PS51292">
    <property type="entry name" value="ZF_RING_CH"/>
    <property type="match status" value="1"/>
</dbReference>
<evidence type="ECO:0000259" key="5">
    <source>
        <dbReference type="PROSITE" id="PS51292"/>
    </source>
</evidence>
<evidence type="ECO:0000256" key="4">
    <source>
        <dbReference type="SAM" id="MobiDB-lite"/>
    </source>
</evidence>
<accession>A0A2G2VKG0</accession>
<reference evidence="6 7" key="1">
    <citation type="journal article" date="2017" name="Genome Biol.">
        <title>New reference genome sequences of hot pepper reveal the massive evolution of plant disease-resistance genes by retroduplication.</title>
        <authorList>
            <person name="Kim S."/>
            <person name="Park J."/>
            <person name="Yeom S.I."/>
            <person name="Kim Y.M."/>
            <person name="Seo E."/>
            <person name="Kim K.T."/>
            <person name="Kim M.S."/>
            <person name="Lee J.M."/>
            <person name="Cheong K."/>
            <person name="Shin H.S."/>
            <person name="Kim S.B."/>
            <person name="Han K."/>
            <person name="Lee J."/>
            <person name="Park M."/>
            <person name="Lee H.A."/>
            <person name="Lee H.Y."/>
            <person name="Lee Y."/>
            <person name="Oh S."/>
            <person name="Lee J.H."/>
            <person name="Choi E."/>
            <person name="Choi E."/>
            <person name="Lee S.E."/>
            <person name="Jeon J."/>
            <person name="Kim H."/>
            <person name="Choi G."/>
            <person name="Song H."/>
            <person name="Lee J."/>
            <person name="Lee S.C."/>
            <person name="Kwon J.K."/>
            <person name="Lee H.Y."/>
            <person name="Koo N."/>
            <person name="Hong Y."/>
            <person name="Kim R.W."/>
            <person name="Kang W.H."/>
            <person name="Huh J.H."/>
            <person name="Kang B.C."/>
            <person name="Yang T.J."/>
            <person name="Lee Y.H."/>
            <person name="Bennetzen J.L."/>
            <person name="Choi D."/>
        </authorList>
    </citation>
    <scope>NUCLEOTIDE SEQUENCE [LARGE SCALE GENOMIC DNA]</scope>
    <source>
        <strain evidence="7">cv. PBC81</strain>
    </source>
</reference>
<dbReference type="STRING" id="33114.A0A2G2VKG0"/>